<sequence length="65" mass="7216">MKKIQWLIAALFIGMGLTCMTISAVSFQSNPLIQISGIIKVAACILFIVFLSIVLMKVYRACKKH</sequence>
<accession>A0A1G8GFM7</accession>
<name>A0A1G8GFM7_9BACL</name>
<proteinExistence type="predicted"/>
<evidence type="ECO:0000313" key="2">
    <source>
        <dbReference type="Proteomes" id="UP000199050"/>
    </source>
</evidence>
<dbReference type="STRING" id="1174501.SAMN05216192_10278"/>
<keyword evidence="2" id="KW-1185">Reference proteome</keyword>
<dbReference type="AlphaFoldDB" id="A0A1G8GFM7"/>
<organism evidence="1 2">
    <name type="scientific">Paenibacillus typhae</name>
    <dbReference type="NCBI Taxonomy" id="1174501"/>
    <lineage>
        <taxon>Bacteria</taxon>
        <taxon>Bacillati</taxon>
        <taxon>Bacillota</taxon>
        <taxon>Bacilli</taxon>
        <taxon>Bacillales</taxon>
        <taxon>Paenibacillaceae</taxon>
        <taxon>Paenibacillus</taxon>
    </lineage>
</organism>
<dbReference type="EMBL" id="FNDX01000002">
    <property type="protein sequence ID" value="SDH93146.1"/>
    <property type="molecule type" value="Genomic_DNA"/>
</dbReference>
<reference evidence="2" key="1">
    <citation type="submission" date="2016-10" db="EMBL/GenBank/DDBJ databases">
        <authorList>
            <person name="Varghese N."/>
            <person name="Submissions S."/>
        </authorList>
    </citation>
    <scope>NUCLEOTIDE SEQUENCE [LARGE SCALE GENOMIC DNA]</scope>
    <source>
        <strain evidence="2">CGMCC 1.11012</strain>
    </source>
</reference>
<protein>
    <submittedName>
        <fullName evidence="1">Uncharacterized protein</fullName>
    </submittedName>
</protein>
<gene>
    <name evidence="1" type="ORF">SAMN05216192_10278</name>
</gene>
<dbReference type="Proteomes" id="UP000199050">
    <property type="component" value="Unassembled WGS sequence"/>
</dbReference>
<evidence type="ECO:0000313" key="1">
    <source>
        <dbReference type="EMBL" id="SDH93146.1"/>
    </source>
</evidence>